<evidence type="ECO:0000256" key="1">
    <source>
        <dbReference type="SAM" id="MobiDB-lite"/>
    </source>
</evidence>
<reference evidence="2 3" key="1">
    <citation type="journal article" date="2016" name="Proc. Natl. Acad. Sci. U.S.A.">
        <title>Comparative genomics of biotechnologically important yeasts.</title>
        <authorList>
            <person name="Riley R."/>
            <person name="Haridas S."/>
            <person name="Wolfe K.H."/>
            <person name="Lopes M.R."/>
            <person name="Hittinger C.T."/>
            <person name="Goeker M."/>
            <person name="Salamov A.A."/>
            <person name="Wisecaver J.H."/>
            <person name="Long T.M."/>
            <person name="Calvey C.H."/>
            <person name="Aerts A.L."/>
            <person name="Barry K.W."/>
            <person name="Choi C."/>
            <person name="Clum A."/>
            <person name="Coughlan A.Y."/>
            <person name="Deshpande S."/>
            <person name="Douglass A.P."/>
            <person name="Hanson S.J."/>
            <person name="Klenk H.-P."/>
            <person name="LaButti K.M."/>
            <person name="Lapidus A."/>
            <person name="Lindquist E.A."/>
            <person name="Lipzen A.M."/>
            <person name="Meier-Kolthoff J.P."/>
            <person name="Ohm R.A."/>
            <person name="Otillar R.P."/>
            <person name="Pangilinan J.L."/>
            <person name="Peng Y."/>
            <person name="Rokas A."/>
            <person name="Rosa C.A."/>
            <person name="Scheuner C."/>
            <person name="Sibirny A.A."/>
            <person name="Slot J.C."/>
            <person name="Stielow J.B."/>
            <person name="Sun H."/>
            <person name="Kurtzman C.P."/>
            <person name="Blackwell M."/>
            <person name="Grigoriev I.V."/>
            <person name="Jeffries T.W."/>
        </authorList>
    </citation>
    <scope>NUCLEOTIDE SEQUENCE [LARGE SCALE GENOMIC DNA]</scope>
    <source>
        <strain evidence="2 3">NRRL Y-2026</strain>
    </source>
</reference>
<keyword evidence="3" id="KW-1185">Reference proteome</keyword>
<proteinExistence type="predicted"/>
<evidence type="ECO:0000313" key="2">
    <source>
        <dbReference type="EMBL" id="ODQ45840.1"/>
    </source>
</evidence>
<feature type="compositionally biased region" description="Basic residues" evidence="1">
    <location>
        <begin position="155"/>
        <end position="172"/>
    </location>
</feature>
<feature type="region of interest" description="Disordered" evidence="1">
    <location>
        <begin position="151"/>
        <end position="172"/>
    </location>
</feature>
<accession>A0A1E3NI72</accession>
<dbReference type="EMBL" id="KV454004">
    <property type="protein sequence ID" value="ODQ45840.1"/>
    <property type="molecule type" value="Genomic_DNA"/>
</dbReference>
<gene>
    <name evidence="2" type="ORF">PICMEDRAFT_17103</name>
</gene>
<evidence type="ECO:0000313" key="3">
    <source>
        <dbReference type="Proteomes" id="UP000094455"/>
    </source>
</evidence>
<feature type="region of interest" description="Disordered" evidence="1">
    <location>
        <begin position="76"/>
        <end position="97"/>
    </location>
</feature>
<dbReference type="GeneID" id="30178153"/>
<dbReference type="RefSeq" id="XP_019016953.1">
    <property type="nucleotide sequence ID" value="XM_019161466.1"/>
</dbReference>
<organism evidence="2 3">
    <name type="scientific">Pichia membranifaciens NRRL Y-2026</name>
    <dbReference type="NCBI Taxonomy" id="763406"/>
    <lineage>
        <taxon>Eukaryota</taxon>
        <taxon>Fungi</taxon>
        <taxon>Dikarya</taxon>
        <taxon>Ascomycota</taxon>
        <taxon>Saccharomycotina</taxon>
        <taxon>Pichiomycetes</taxon>
        <taxon>Pichiales</taxon>
        <taxon>Pichiaceae</taxon>
        <taxon>Pichia</taxon>
    </lineage>
</organism>
<dbReference type="AlphaFoldDB" id="A0A1E3NI72"/>
<name>A0A1E3NI72_9ASCO</name>
<sequence length="182" mass="20688">MAWHGAAYNSSIFASAAPLRTTLKPSWNYQQTTPSTNQADMIRHDTWDPTVLLQEQGIRKLRRYHEKYQGWDTTVRPRTHAHHSARKCEPPAPVSVRPPIALRRRPFPTLFLSTYHALGGPSPNVGCTTLHHATPRQLLVYPSPLLRPPALSLRRGSRRAPHANKKQRQKGRSRIIVILYTG</sequence>
<dbReference type="Proteomes" id="UP000094455">
    <property type="component" value="Unassembled WGS sequence"/>
</dbReference>
<protein>
    <submittedName>
        <fullName evidence="2">Uncharacterized protein</fullName>
    </submittedName>
</protein>